<protein>
    <submittedName>
        <fullName evidence="3">Transcriptional regulator PadR-like family protein</fullName>
    </submittedName>
</protein>
<reference evidence="3 4" key="1">
    <citation type="submission" date="2015-02" db="EMBL/GenBank/DDBJ databases">
        <title>Draft genome sequences of ten Microbacterium spp. with emphasis on heavy metal contaminated environments.</title>
        <authorList>
            <person name="Corretto E."/>
        </authorList>
    </citation>
    <scope>NUCLEOTIDE SEQUENCE [LARGE SCALE GENOMIC DNA]</scope>
    <source>
        <strain evidence="3 4">ARN176</strain>
    </source>
</reference>
<dbReference type="InterPro" id="IPR036390">
    <property type="entry name" value="WH_DNA-bd_sf"/>
</dbReference>
<dbReference type="PANTHER" id="PTHR43252">
    <property type="entry name" value="TRANSCRIPTIONAL REGULATOR YQJI"/>
    <property type="match status" value="1"/>
</dbReference>
<dbReference type="AlphaFoldDB" id="A0A0F0LIM8"/>
<dbReference type="PATRIC" id="fig|582680.6.peg.3588"/>
<dbReference type="Pfam" id="PF03551">
    <property type="entry name" value="PadR"/>
    <property type="match status" value="1"/>
</dbReference>
<evidence type="ECO:0000313" key="3">
    <source>
        <dbReference type="EMBL" id="KJL31381.1"/>
    </source>
</evidence>
<keyword evidence="4" id="KW-1185">Reference proteome</keyword>
<name>A0A0F0LIM8_9MICO</name>
<dbReference type="InterPro" id="IPR005149">
    <property type="entry name" value="Tscrpt_reg_PadR_N"/>
</dbReference>
<evidence type="ECO:0000313" key="4">
    <source>
        <dbReference type="Proteomes" id="UP000033740"/>
    </source>
</evidence>
<evidence type="ECO:0000259" key="2">
    <source>
        <dbReference type="Pfam" id="PF03551"/>
    </source>
</evidence>
<evidence type="ECO:0000256" key="1">
    <source>
        <dbReference type="SAM" id="MobiDB-lite"/>
    </source>
</evidence>
<dbReference type="STRING" id="582680.RS86_03504"/>
<feature type="domain" description="Transcription regulator PadR N-terminal" evidence="2">
    <location>
        <begin position="7"/>
        <end position="80"/>
    </location>
</feature>
<gene>
    <name evidence="3" type="ORF">RS86_03504</name>
</gene>
<comment type="caution">
    <text evidence="3">The sequence shown here is derived from an EMBL/GenBank/DDBJ whole genome shotgun (WGS) entry which is preliminary data.</text>
</comment>
<dbReference type="Proteomes" id="UP000033740">
    <property type="component" value="Unassembled WGS sequence"/>
</dbReference>
<dbReference type="SUPFAM" id="SSF46785">
    <property type="entry name" value="Winged helix' DNA-binding domain"/>
    <property type="match status" value="1"/>
</dbReference>
<feature type="region of interest" description="Disordered" evidence="1">
    <location>
        <begin position="189"/>
        <end position="218"/>
    </location>
</feature>
<dbReference type="EMBL" id="JYIX01000039">
    <property type="protein sequence ID" value="KJL31381.1"/>
    <property type="molecule type" value="Genomic_DNA"/>
</dbReference>
<dbReference type="InterPro" id="IPR036388">
    <property type="entry name" value="WH-like_DNA-bd_sf"/>
</dbReference>
<organism evidence="3 4">
    <name type="scientific">Microbacterium azadirachtae</name>
    <dbReference type="NCBI Taxonomy" id="582680"/>
    <lineage>
        <taxon>Bacteria</taxon>
        <taxon>Bacillati</taxon>
        <taxon>Actinomycetota</taxon>
        <taxon>Actinomycetes</taxon>
        <taxon>Micrococcales</taxon>
        <taxon>Microbacteriaceae</taxon>
        <taxon>Microbacterium</taxon>
    </lineage>
</organism>
<proteinExistence type="predicted"/>
<sequence length="218" mass="24334">MKLEHLLLGLIGEKPSTGYEIKRYLDTHGRFLRSNTTMSQVYRSLAGMVERGWVLFTVDDRPGAQDAKIYRVTPEGMTVLLDWLTGPYSPPSRFQDPEFGARLSFAGFMTREQLIDLIETELTAREDQVVRFRLRDRTLQVDPDVEFDYELAAALNERGHIYGMAAIDGYMDMLRELRRDLLDGVIGSAPAASNPAASTRAASDRPGAAEASESGATR</sequence>
<accession>A0A0F0LIM8</accession>
<feature type="compositionally biased region" description="Low complexity" evidence="1">
    <location>
        <begin position="189"/>
        <end position="201"/>
    </location>
</feature>
<dbReference type="Gene3D" id="1.10.10.10">
    <property type="entry name" value="Winged helix-like DNA-binding domain superfamily/Winged helix DNA-binding domain"/>
    <property type="match status" value="1"/>
</dbReference>
<dbReference type="RefSeq" id="WP_082076867.1">
    <property type="nucleotide sequence ID" value="NZ_JYIX01000039.1"/>
</dbReference>
<dbReference type="PANTHER" id="PTHR43252:SF2">
    <property type="entry name" value="TRANSCRIPTION REGULATOR, PADR-LIKE FAMILY"/>
    <property type="match status" value="1"/>
</dbReference>